<evidence type="ECO:0000256" key="10">
    <source>
        <dbReference type="SAM" id="Phobius"/>
    </source>
</evidence>
<evidence type="ECO:0000256" key="6">
    <source>
        <dbReference type="ARBA" id="ARBA00022958"/>
    </source>
</evidence>
<proteinExistence type="predicted"/>
<evidence type="ECO:0000256" key="9">
    <source>
        <dbReference type="ARBA" id="ARBA00023136"/>
    </source>
</evidence>
<dbReference type="PANTHER" id="PTHR32024:SF1">
    <property type="entry name" value="KTR SYSTEM POTASSIUM UPTAKE PROTEIN B"/>
    <property type="match status" value="1"/>
</dbReference>
<dbReference type="Pfam" id="PF02386">
    <property type="entry name" value="TrkH"/>
    <property type="match status" value="1"/>
</dbReference>
<accession>A0A4R3K573</accession>
<comment type="subcellular location">
    <subcellularLocation>
        <location evidence="1">Cell membrane</location>
        <topology evidence="1">Multi-pass membrane protein</topology>
    </subcellularLocation>
</comment>
<dbReference type="OrthoDB" id="9810952at2"/>
<evidence type="ECO:0000256" key="1">
    <source>
        <dbReference type="ARBA" id="ARBA00004651"/>
    </source>
</evidence>
<evidence type="ECO:0000256" key="4">
    <source>
        <dbReference type="ARBA" id="ARBA00022538"/>
    </source>
</evidence>
<sequence>MTNILISRLQKRRLLTPYQTLVLSFILVTFLGALLLMLPLSSRSGESLSFTNALFTAASAVCVNGLTVVDTSRYFSYFGQMIIILLIQIGGLGVMTITIIITVIAGRQIRLKSRILMQESLNLLSFAGVVRLFISIVIETFIIEFIGGSILAIRFYQDFGIKGIYMGYWHAVSAFCNAGFDIIGGEGIAAYITMPSVCMTLSILAVIGGIGFGTIEELKERFLYKRKFRFSLNTKVVLFTTAILLIVGAISMFLLEYNNTATLGNMSLTNKYLASFYLSVVSRTSGFALVDTADLGNAALFLIMILMFIGGSPGSTAGGIKTTTFAVIFSSVLHIINGKDDVVLFGRRLETDTVMKALALFFISSSFIVSATMYLFITENFTFIQTLFEVVSAFATAGLTTGITPLLSDSSKLVLIIIMIIGRVGIATFTLSLALNHKKNYVRRPSEKVSIG</sequence>
<keyword evidence="3" id="KW-1003">Cell membrane</keyword>
<dbReference type="Proteomes" id="UP000295188">
    <property type="component" value="Unassembled WGS sequence"/>
</dbReference>
<feature type="transmembrane region" description="Helical" evidence="10">
    <location>
        <begin position="357"/>
        <end position="377"/>
    </location>
</feature>
<evidence type="ECO:0000256" key="2">
    <source>
        <dbReference type="ARBA" id="ARBA00022448"/>
    </source>
</evidence>
<feature type="transmembrane region" description="Helical" evidence="10">
    <location>
        <begin position="126"/>
        <end position="153"/>
    </location>
</feature>
<dbReference type="AlphaFoldDB" id="A0A4R3K573"/>
<comment type="caution">
    <text evidence="11">The sequence shown here is derived from an EMBL/GenBank/DDBJ whole genome shotgun (WGS) entry which is preliminary data.</text>
</comment>
<evidence type="ECO:0000256" key="5">
    <source>
        <dbReference type="ARBA" id="ARBA00022692"/>
    </source>
</evidence>
<dbReference type="EMBL" id="SMAA01000012">
    <property type="protein sequence ID" value="TCS77964.1"/>
    <property type="molecule type" value="Genomic_DNA"/>
</dbReference>
<feature type="transmembrane region" description="Helical" evidence="10">
    <location>
        <begin position="81"/>
        <end position="106"/>
    </location>
</feature>
<dbReference type="RefSeq" id="WP_132550339.1">
    <property type="nucleotide sequence ID" value="NZ_SMAA01000012.1"/>
</dbReference>
<dbReference type="InterPro" id="IPR004772">
    <property type="entry name" value="TrkH"/>
</dbReference>
<feature type="transmembrane region" description="Helical" evidence="10">
    <location>
        <begin position="189"/>
        <end position="215"/>
    </location>
</feature>
<evidence type="ECO:0000313" key="12">
    <source>
        <dbReference type="Proteomes" id="UP000295188"/>
    </source>
</evidence>
<dbReference type="InterPro" id="IPR003445">
    <property type="entry name" value="Cat_transpt"/>
</dbReference>
<keyword evidence="4" id="KW-0633">Potassium transport</keyword>
<keyword evidence="5 10" id="KW-0812">Transmembrane</keyword>
<feature type="transmembrane region" description="Helical" evidence="10">
    <location>
        <begin position="165"/>
        <end position="183"/>
    </location>
</feature>
<dbReference type="NCBIfam" id="TIGR00933">
    <property type="entry name" value="2a38"/>
    <property type="match status" value="1"/>
</dbReference>
<feature type="transmembrane region" description="Helical" evidence="10">
    <location>
        <begin position="413"/>
        <end position="435"/>
    </location>
</feature>
<feature type="transmembrane region" description="Helical" evidence="10">
    <location>
        <begin position="295"/>
        <end position="311"/>
    </location>
</feature>
<protein>
    <submittedName>
        <fullName evidence="11">Trk system potassium uptake protein TrkH</fullName>
    </submittedName>
</protein>
<evidence type="ECO:0000256" key="3">
    <source>
        <dbReference type="ARBA" id="ARBA00022475"/>
    </source>
</evidence>
<keyword evidence="6" id="KW-0630">Potassium</keyword>
<feature type="transmembrane region" description="Helical" evidence="10">
    <location>
        <begin position="50"/>
        <end position="69"/>
    </location>
</feature>
<dbReference type="GO" id="GO:0015379">
    <property type="term" value="F:potassium:chloride symporter activity"/>
    <property type="evidence" value="ECO:0007669"/>
    <property type="project" value="InterPro"/>
</dbReference>
<organism evidence="11 12">
    <name type="scientific">Pectinatus cerevisiiphilus</name>
    <dbReference type="NCBI Taxonomy" id="86956"/>
    <lineage>
        <taxon>Bacteria</taxon>
        <taxon>Bacillati</taxon>
        <taxon>Bacillota</taxon>
        <taxon>Negativicutes</taxon>
        <taxon>Selenomonadales</taxon>
        <taxon>Selenomonadaceae</taxon>
        <taxon>Pectinatus</taxon>
    </lineage>
</organism>
<keyword evidence="8" id="KW-0406">Ion transport</keyword>
<keyword evidence="12" id="KW-1185">Reference proteome</keyword>
<keyword evidence="2" id="KW-0813">Transport</keyword>
<evidence type="ECO:0000313" key="11">
    <source>
        <dbReference type="EMBL" id="TCS77964.1"/>
    </source>
</evidence>
<evidence type="ECO:0000256" key="8">
    <source>
        <dbReference type="ARBA" id="ARBA00023065"/>
    </source>
</evidence>
<feature type="transmembrane region" description="Helical" evidence="10">
    <location>
        <begin position="21"/>
        <end position="38"/>
    </location>
</feature>
<keyword evidence="9 10" id="KW-0472">Membrane</keyword>
<dbReference type="GO" id="GO:0005886">
    <property type="term" value="C:plasma membrane"/>
    <property type="evidence" value="ECO:0007669"/>
    <property type="project" value="UniProtKB-SubCell"/>
</dbReference>
<dbReference type="PANTHER" id="PTHR32024">
    <property type="entry name" value="TRK SYSTEM POTASSIUM UPTAKE PROTEIN TRKG-RELATED"/>
    <property type="match status" value="1"/>
</dbReference>
<reference evidence="11 12" key="1">
    <citation type="submission" date="2019-03" db="EMBL/GenBank/DDBJ databases">
        <title>Genomic Encyclopedia of Type Strains, Phase IV (KMG-IV): sequencing the most valuable type-strain genomes for metagenomic binning, comparative biology and taxonomic classification.</title>
        <authorList>
            <person name="Goeker M."/>
        </authorList>
    </citation>
    <scope>NUCLEOTIDE SEQUENCE [LARGE SCALE GENOMIC DNA]</scope>
    <source>
        <strain evidence="11 12">DSM 20467</strain>
    </source>
</reference>
<name>A0A4R3K573_9FIRM</name>
<evidence type="ECO:0000256" key="7">
    <source>
        <dbReference type="ARBA" id="ARBA00022989"/>
    </source>
</evidence>
<feature type="transmembrane region" description="Helical" evidence="10">
    <location>
        <begin position="236"/>
        <end position="255"/>
    </location>
</feature>
<keyword evidence="7 10" id="KW-1133">Transmembrane helix</keyword>
<gene>
    <name evidence="11" type="ORF">EDC37_1122</name>
</gene>